<evidence type="ECO:0000256" key="1">
    <source>
        <dbReference type="SAM" id="Coils"/>
    </source>
</evidence>
<dbReference type="RefSeq" id="XP_060435314.1">
    <property type="nucleotide sequence ID" value="XM_060566406.1"/>
</dbReference>
<protein>
    <recommendedName>
        <fullName evidence="5">Wac domain-containing protein</fullName>
    </recommendedName>
</protein>
<evidence type="ECO:0000256" key="2">
    <source>
        <dbReference type="SAM" id="MobiDB-lite"/>
    </source>
</evidence>
<proteinExistence type="predicted"/>
<feature type="compositionally biased region" description="Polar residues" evidence="2">
    <location>
        <begin position="329"/>
        <end position="342"/>
    </location>
</feature>
<feature type="coiled-coil region" evidence="1">
    <location>
        <begin position="22"/>
        <end position="92"/>
    </location>
</feature>
<evidence type="ECO:0000313" key="3">
    <source>
        <dbReference type="EMBL" id="KAK1691619.1"/>
    </source>
</evidence>
<feature type="compositionally biased region" description="Polar residues" evidence="2">
    <location>
        <begin position="287"/>
        <end position="300"/>
    </location>
</feature>
<evidence type="ECO:0000313" key="4">
    <source>
        <dbReference type="Proteomes" id="UP001224890"/>
    </source>
</evidence>
<gene>
    <name evidence="3" type="ORF">BDP55DRAFT_269092</name>
</gene>
<keyword evidence="4" id="KW-1185">Reference proteome</keyword>
<feature type="region of interest" description="Disordered" evidence="2">
    <location>
        <begin position="261"/>
        <end position="342"/>
    </location>
</feature>
<feature type="region of interest" description="Disordered" evidence="2">
    <location>
        <begin position="219"/>
        <end position="242"/>
    </location>
</feature>
<feature type="compositionally biased region" description="Basic and acidic residues" evidence="2">
    <location>
        <begin position="229"/>
        <end position="240"/>
    </location>
</feature>
<dbReference type="Proteomes" id="UP001224890">
    <property type="component" value="Unassembled WGS sequence"/>
</dbReference>
<dbReference type="GeneID" id="85450932"/>
<keyword evidence="1" id="KW-0175">Coiled coil</keyword>
<evidence type="ECO:0008006" key="5">
    <source>
        <dbReference type="Google" id="ProtNLM"/>
    </source>
</evidence>
<dbReference type="SUPFAM" id="SSF57997">
    <property type="entry name" value="Tropomyosin"/>
    <property type="match status" value="1"/>
</dbReference>
<organism evidence="3 4">
    <name type="scientific">Colletotrichum godetiae</name>
    <dbReference type="NCBI Taxonomy" id="1209918"/>
    <lineage>
        <taxon>Eukaryota</taxon>
        <taxon>Fungi</taxon>
        <taxon>Dikarya</taxon>
        <taxon>Ascomycota</taxon>
        <taxon>Pezizomycotina</taxon>
        <taxon>Sordariomycetes</taxon>
        <taxon>Hypocreomycetidae</taxon>
        <taxon>Glomerellales</taxon>
        <taxon>Glomerellaceae</taxon>
        <taxon>Colletotrichum</taxon>
        <taxon>Colletotrichum acutatum species complex</taxon>
    </lineage>
</organism>
<dbReference type="EMBL" id="JAHMHR010000004">
    <property type="protein sequence ID" value="KAK1691619.1"/>
    <property type="molecule type" value="Genomic_DNA"/>
</dbReference>
<comment type="caution">
    <text evidence="3">The sequence shown here is derived from an EMBL/GenBank/DDBJ whole genome shotgun (WGS) entry which is preliminary data.</text>
</comment>
<dbReference type="AlphaFoldDB" id="A0AAJ0AWH5"/>
<reference evidence="3" key="1">
    <citation type="submission" date="2021-06" db="EMBL/GenBank/DDBJ databases">
        <title>Comparative genomics, transcriptomics and evolutionary studies reveal genomic signatures of adaptation to plant cell wall in hemibiotrophic fungi.</title>
        <authorList>
            <consortium name="DOE Joint Genome Institute"/>
            <person name="Baroncelli R."/>
            <person name="Diaz J.F."/>
            <person name="Benocci T."/>
            <person name="Peng M."/>
            <person name="Battaglia E."/>
            <person name="Haridas S."/>
            <person name="Andreopoulos W."/>
            <person name="Labutti K."/>
            <person name="Pangilinan J."/>
            <person name="Floch G.L."/>
            <person name="Makela M.R."/>
            <person name="Henrissat B."/>
            <person name="Grigoriev I.V."/>
            <person name="Crouch J.A."/>
            <person name="De Vries R.P."/>
            <person name="Sukno S.A."/>
            <person name="Thon M.R."/>
        </authorList>
    </citation>
    <scope>NUCLEOTIDE SEQUENCE</scope>
    <source>
        <strain evidence="3">CBS 193.32</strain>
    </source>
</reference>
<accession>A0AAJ0AWH5</accession>
<sequence>MTTQTDTVVLWNDFLRNYNHENKLFKTEFDSLRQSLQSLEQRAIATERQVGDRLDRFESRARSTEQRIEDRLDRFENRLDHFEKRAIDSEQRRAESLQIAASLRNHTIRIPTLRIYPLVAFDLERGIVEPESEWFPKNANEFYSLRNPKTARQRRMLKYLVEFYDVSQHIDASGDSSDSGSQADVIQDPETAVTMLEGVLGLNEDNFIHFRRHVEESSRRLAPTAGKRFQTEEHERRTRPEVCQSSVLPLRVQMESISRHLPAEPQLASPPPKAQSYESEDAHISWGSRQTPSDQRQTVNGLAAHVRKMKKLTQEQQGSEENKRESDGSESPTAAFTSSERG</sequence>
<name>A0AAJ0AWH5_9PEZI</name>